<protein>
    <submittedName>
        <fullName evidence="1">Uncharacterized protein</fullName>
    </submittedName>
</protein>
<dbReference type="AlphaFoldDB" id="A0A6L7IYE6"/>
<proteinExistence type="predicted"/>
<dbReference type="EMBL" id="CP063310">
    <property type="protein sequence ID" value="QOS69378.1"/>
    <property type="molecule type" value="Genomic_DNA"/>
</dbReference>
<gene>
    <name evidence="1" type="ORF">GS424_005905</name>
</gene>
<organism evidence="1 2">
    <name type="scientific">Eggerthella guodeyinii</name>
    <dbReference type="NCBI Taxonomy" id="2690837"/>
    <lineage>
        <taxon>Bacteria</taxon>
        <taxon>Bacillati</taxon>
        <taxon>Actinomycetota</taxon>
        <taxon>Coriobacteriia</taxon>
        <taxon>Eggerthellales</taxon>
        <taxon>Eggerthellaceae</taxon>
        <taxon>Eggerthella</taxon>
    </lineage>
</organism>
<dbReference type="RefSeq" id="WP_160943003.1">
    <property type="nucleotide sequence ID" value="NZ_CP063310.1"/>
</dbReference>
<reference evidence="1 2" key="1">
    <citation type="submission" date="2020-10" db="EMBL/GenBank/DDBJ databases">
        <title>Eggerthella sp. nov., isolated from human feces.</title>
        <authorList>
            <person name="Yajun G."/>
        </authorList>
    </citation>
    <scope>NUCLEOTIDE SEQUENCE [LARGE SCALE GENOMIC DNA]</scope>
    <source>
        <strain evidence="1 2">HF-1101</strain>
    </source>
</reference>
<sequence>MSGSQKTLKIISIILIVWAIIVILLGAFMAAGSAVPGMSAESIDMGSGPMSMSSAALAFGVGTIIGGVINLIIGLLGLRGAKNPHKIGLFFVLCIIGLVLGIVGIVMNIMQGAFQWTSLVSIVIIAVCTFLAHSIKKQA</sequence>
<evidence type="ECO:0000313" key="1">
    <source>
        <dbReference type="EMBL" id="QOS69378.1"/>
    </source>
</evidence>
<accession>A0A6L7IYE6</accession>
<dbReference type="KEGG" id="egd:GS424_005905"/>
<evidence type="ECO:0000313" key="2">
    <source>
        <dbReference type="Proteomes" id="UP000478463"/>
    </source>
</evidence>
<dbReference type="Proteomes" id="UP000478463">
    <property type="component" value="Chromosome"/>
</dbReference>
<name>A0A6L7IYE6_9ACTN</name>